<gene>
    <name evidence="10" type="ORF">Tco_0843381</name>
</gene>
<dbReference type="InterPro" id="IPR000477">
    <property type="entry name" value="RT_dom"/>
</dbReference>
<feature type="domain" description="Reverse transcriptase" evidence="8">
    <location>
        <begin position="340"/>
        <end position="548"/>
    </location>
</feature>
<dbReference type="Gene3D" id="1.10.340.70">
    <property type="match status" value="1"/>
</dbReference>
<dbReference type="CDD" id="cd01647">
    <property type="entry name" value="RT_LTR"/>
    <property type="match status" value="1"/>
</dbReference>
<evidence type="ECO:0000256" key="3">
    <source>
        <dbReference type="ARBA" id="ARBA00022722"/>
    </source>
</evidence>
<evidence type="ECO:0000313" key="10">
    <source>
        <dbReference type="EMBL" id="GJT08919.1"/>
    </source>
</evidence>
<dbReference type="InterPro" id="IPR043502">
    <property type="entry name" value="DNA/RNA_pol_sf"/>
</dbReference>
<dbReference type="Pfam" id="PF00078">
    <property type="entry name" value="RVT_1"/>
    <property type="match status" value="1"/>
</dbReference>
<dbReference type="PANTHER" id="PTHR37984:SF5">
    <property type="entry name" value="PROTEIN NYNRIN-LIKE"/>
    <property type="match status" value="1"/>
</dbReference>
<dbReference type="Gene3D" id="2.40.70.10">
    <property type="entry name" value="Acid Proteases"/>
    <property type="match status" value="1"/>
</dbReference>
<dbReference type="SUPFAM" id="SSF56672">
    <property type="entry name" value="DNA/RNA polymerases"/>
    <property type="match status" value="1"/>
</dbReference>
<dbReference type="Gene3D" id="3.30.420.10">
    <property type="entry name" value="Ribonuclease H-like superfamily/Ribonuclease H"/>
    <property type="match status" value="1"/>
</dbReference>
<feature type="domain" description="Integrase catalytic" evidence="9">
    <location>
        <begin position="760"/>
        <end position="884"/>
    </location>
</feature>
<evidence type="ECO:0000256" key="6">
    <source>
        <dbReference type="SAM" id="Coils"/>
    </source>
</evidence>
<dbReference type="InterPro" id="IPR043128">
    <property type="entry name" value="Rev_trsase/Diguanyl_cyclase"/>
</dbReference>
<dbReference type="SUPFAM" id="SSF53098">
    <property type="entry name" value="Ribonuclease H-like"/>
    <property type="match status" value="1"/>
</dbReference>
<keyword evidence="2" id="KW-0548">Nucleotidyltransferase</keyword>
<dbReference type="PANTHER" id="PTHR37984">
    <property type="entry name" value="PROTEIN CBG26694"/>
    <property type="match status" value="1"/>
</dbReference>
<evidence type="ECO:0000259" key="8">
    <source>
        <dbReference type="PROSITE" id="PS50878"/>
    </source>
</evidence>
<evidence type="ECO:0000256" key="5">
    <source>
        <dbReference type="ARBA" id="ARBA00023268"/>
    </source>
</evidence>
<protein>
    <submittedName>
        <fullName evidence="10">Reverse transcriptase domain-containing protein</fullName>
    </submittedName>
</protein>
<reference evidence="10" key="2">
    <citation type="submission" date="2022-01" db="EMBL/GenBank/DDBJ databases">
        <authorList>
            <person name="Yamashiro T."/>
            <person name="Shiraishi A."/>
            <person name="Satake H."/>
            <person name="Nakayama K."/>
        </authorList>
    </citation>
    <scope>NUCLEOTIDE SEQUENCE</scope>
</reference>
<keyword evidence="6" id="KW-0175">Coiled coil</keyword>
<feature type="compositionally biased region" description="Acidic residues" evidence="7">
    <location>
        <begin position="33"/>
        <end position="58"/>
    </location>
</feature>
<keyword evidence="4" id="KW-0255">Endonuclease</keyword>
<evidence type="ECO:0000256" key="4">
    <source>
        <dbReference type="ARBA" id="ARBA00022759"/>
    </source>
</evidence>
<keyword evidence="11" id="KW-1185">Reference proteome</keyword>
<accession>A0ABQ5B7Q8</accession>
<reference evidence="10" key="1">
    <citation type="journal article" date="2022" name="Int. J. Mol. Sci.">
        <title>Draft Genome of Tanacetum Coccineum: Genomic Comparison of Closely Related Tanacetum-Family Plants.</title>
        <authorList>
            <person name="Yamashiro T."/>
            <person name="Shiraishi A."/>
            <person name="Nakayama K."/>
            <person name="Satake H."/>
        </authorList>
    </citation>
    <scope>NUCLEOTIDE SEQUENCE</scope>
</reference>
<dbReference type="InterPro" id="IPR041577">
    <property type="entry name" value="RT_RNaseH_2"/>
</dbReference>
<comment type="caution">
    <text evidence="10">The sequence shown here is derived from an EMBL/GenBank/DDBJ whole genome shotgun (WGS) entry which is preliminary data.</text>
</comment>
<dbReference type="GO" id="GO:0003964">
    <property type="term" value="F:RNA-directed DNA polymerase activity"/>
    <property type="evidence" value="ECO:0007669"/>
    <property type="project" value="UniProtKB-KW"/>
</dbReference>
<dbReference type="PROSITE" id="PS50994">
    <property type="entry name" value="INTEGRASE"/>
    <property type="match status" value="1"/>
</dbReference>
<keyword evidence="5" id="KW-0511">Multifunctional enzyme</keyword>
<proteinExistence type="predicted"/>
<dbReference type="Proteomes" id="UP001151760">
    <property type="component" value="Unassembled WGS sequence"/>
</dbReference>
<dbReference type="EMBL" id="BQNB010012868">
    <property type="protein sequence ID" value="GJT08919.1"/>
    <property type="molecule type" value="Genomic_DNA"/>
</dbReference>
<dbReference type="Gene3D" id="3.30.70.270">
    <property type="match status" value="1"/>
</dbReference>
<dbReference type="Pfam" id="PF17921">
    <property type="entry name" value="Integrase_H2C2"/>
    <property type="match status" value="1"/>
</dbReference>
<keyword evidence="10" id="KW-0695">RNA-directed DNA polymerase</keyword>
<keyword evidence="3" id="KW-0540">Nuclease</keyword>
<evidence type="ECO:0000313" key="11">
    <source>
        <dbReference type="Proteomes" id="UP001151760"/>
    </source>
</evidence>
<dbReference type="InterPro" id="IPR021109">
    <property type="entry name" value="Peptidase_aspartic_dom_sf"/>
</dbReference>
<dbReference type="InterPro" id="IPR036397">
    <property type="entry name" value="RNaseH_sf"/>
</dbReference>
<evidence type="ECO:0000256" key="2">
    <source>
        <dbReference type="ARBA" id="ARBA00022695"/>
    </source>
</evidence>
<evidence type="ECO:0000259" key="9">
    <source>
        <dbReference type="PROSITE" id="PS50994"/>
    </source>
</evidence>
<feature type="region of interest" description="Disordered" evidence="7">
    <location>
        <begin position="1"/>
        <end position="97"/>
    </location>
</feature>
<keyword evidence="4" id="KW-0378">Hydrolase</keyword>
<dbReference type="InterPro" id="IPR001584">
    <property type="entry name" value="Integrase_cat-core"/>
</dbReference>
<evidence type="ECO:0000256" key="1">
    <source>
        <dbReference type="ARBA" id="ARBA00022679"/>
    </source>
</evidence>
<organism evidence="10 11">
    <name type="scientific">Tanacetum coccineum</name>
    <dbReference type="NCBI Taxonomy" id="301880"/>
    <lineage>
        <taxon>Eukaryota</taxon>
        <taxon>Viridiplantae</taxon>
        <taxon>Streptophyta</taxon>
        <taxon>Embryophyta</taxon>
        <taxon>Tracheophyta</taxon>
        <taxon>Spermatophyta</taxon>
        <taxon>Magnoliopsida</taxon>
        <taxon>eudicotyledons</taxon>
        <taxon>Gunneridae</taxon>
        <taxon>Pentapetalae</taxon>
        <taxon>asterids</taxon>
        <taxon>campanulids</taxon>
        <taxon>Asterales</taxon>
        <taxon>Asteraceae</taxon>
        <taxon>Asteroideae</taxon>
        <taxon>Anthemideae</taxon>
        <taxon>Anthemidinae</taxon>
        <taxon>Tanacetum</taxon>
    </lineage>
</organism>
<dbReference type="InterPro" id="IPR041588">
    <property type="entry name" value="Integrase_H2C2"/>
</dbReference>
<dbReference type="CDD" id="cd09274">
    <property type="entry name" value="RNase_HI_RT_Ty3"/>
    <property type="match status" value="1"/>
</dbReference>
<dbReference type="Gene3D" id="3.10.10.10">
    <property type="entry name" value="HIV Type 1 Reverse Transcriptase, subunit A, domain 1"/>
    <property type="match status" value="2"/>
</dbReference>
<dbReference type="PROSITE" id="PS50878">
    <property type="entry name" value="RT_POL"/>
    <property type="match status" value="1"/>
</dbReference>
<keyword evidence="1" id="KW-0808">Transferase</keyword>
<dbReference type="InterPro" id="IPR050951">
    <property type="entry name" value="Retrovirus_Pol_polyprotein"/>
</dbReference>
<dbReference type="InterPro" id="IPR012337">
    <property type="entry name" value="RNaseH-like_sf"/>
</dbReference>
<feature type="compositionally biased region" description="Basic and acidic residues" evidence="7">
    <location>
        <begin position="59"/>
        <end position="68"/>
    </location>
</feature>
<name>A0ABQ5B7Q8_9ASTR</name>
<sequence>MVNVIPPDHVDDVPVVEPNQHHDVPVVPKLVLVDEDEDPEEEEFEEEEEPQEEEDDMEVDIKEDKNEPELTYPYEEVDPLNPPPPAFESEPEDDRDSACIGREEGIAKDEYYGKLILDLGNKVCSSVEKGTAAMEKLVEKLGDAEEKAKCKKLKKELEEARIMPPKSAPLTQVAICRMIKESVDVVIAAKRARHENDGNDARGSGPVRSQDVAPAVRECTFAGFIKCNPTGFHDVITKTIDYHLFDVVVEFHRIYKVYGVDSMEDVLFMVLIRPYKFKIDDLSFTVNHIFDIDLMPIELGTFDVIIGMDWLVKHDAVIVCGEKVVRIPYRNKMLIVEGDKDVPVIHDFPKVFPEEFPGLPPPRQVKFRIDLVSGAAPVARAQYRLAPSEMRELPVQLQELLEKGFIRLSSSPWGAPVLFVKKKDGSFRIVYSKIDLRSGYHQLRIKEEDIPVTTFRTRYCHFEFQVIPFGLTNAPAVFMNLMNRVCKPYLDKFIIVFIDDILVYSKDEEEHGKHFKIILELLKKERLYHKFSKCNFWLDSVQFLGYVINRSGVHVDPAKIEAIKNWDAPTTPTDMSAPILALLEGTEDFAVYCDASLKGYAAVLMQREKVIAYASRQLKVYEENYTTHDLELGAKELNLRQQRWIELLSDYDCEIRYHPRKANVVADALSRKERNKPLRVRALMMTVHNDLPKQIREAQKEAMKKKNVRVDNLGRLINGLRDLIMHESHKSKYSIHSGSDKMYQDLKLLYWWPNMKADIATYIPVRKWKRITIDFVSGLSRTLSGYDTIWLSVDLLTKFAHFLPINKTDKMEKLTESYLKEVVCRHGVLISIISDGDSHFMLRFWKLLQKALGTNLDMSTAYHPQTDGQSKRTIQTLEDMLVPV</sequence>
<dbReference type="Pfam" id="PF17919">
    <property type="entry name" value="RT_RNaseH_2"/>
    <property type="match status" value="1"/>
</dbReference>
<dbReference type="Pfam" id="PF08284">
    <property type="entry name" value="RVP_2"/>
    <property type="match status" value="1"/>
</dbReference>
<evidence type="ECO:0000256" key="7">
    <source>
        <dbReference type="SAM" id="MobiDB-lite"/>
    </source>
</evidence>
<feature type="coiled-coil region" evidence="6">
    <location>
        <begin position="127"/>
        <end position="163"/>
    </location>
</feature>